<dbReference type="PANTHER" id="PTHR11802:SF3">
    <property type="entry name" value="RETINOID-INDUCIBLE SERINE CARBOXYPEPTIDASE"/>
    <property type="match status" value="1"/>
</dbReference>
<evidence type="ECO:0000256" key="1">
    <source>
        <dbReference type="ARBA" id="ARBA00009431"/>
    </source>
</evidence>
<dbReference type="InterPro" id="IPR029058">
    <property type="entry name" value="AB_hydrolase_fold"/>
</dbReference>
<dbReference type="InterPro" id="IPR001563">
    <property type="entry name" value="Peptidase_S10"/>
</dbReference>
<dbReference type="AlphaFoldDB" id="A0A1Y2HJX0"/>
<evidence type="ECO:0000256" key="6">
    <source>
        <dbReference type="ARBA" id="ARBA00023180"/>
    </source>
</evidence>
<feature type="chain" id="PRO_5010997884" evidence="7">
    <location>
        <begin position="22"/>
        <end position="623"/>
    </location>
</feature>
<dbReference type="OrthoDB" id="443318at2759"/>
<sequence length="623" mass="68292">MILLAVLHLAATALLLAGTTATHAAALATGSRHRPSSSSIFAPSSFAAGQYQQQHVLTLPSTRANHIHVPFVPNAARLVHDHVFGTQKPSFSTKQQTPPPPIYPSRHNYKVDSLPGIRLDDSQYTLYAGHLRVDNLNSTQFFMYYELANKTKDVLVWLNGGPGSSSLFGHFVENGPILVNFTSGALIHNPHGWHAAGANVLFLENPAGVGFSHVDSDATVVKTNDDVGQQFTRFATEFQQVFGSHLHWWISGESFAGMYIPYMAKHVLAHNAQHPHALVRLQGVAIGNGAYNSPWSEPVNWVDFLDAEGLMLNPAGRARLVDARNKCFDALTKRDPHVPQSAFPSCQWISDTLFNQTQFLALTNNTHCLPSTFDIRVTKCNAGDPTDTPAQFATEYLSQRRVALALHAVAANAPARNWTSFNPAVYANLNENADQPSADLLPGLIRNGVRVLLYNGDKDFICNYVGTENMLEKYLEWEGQVGFGRGVEWQTLEGGFGVYKKARGLAYVRALVMVLSPSTIARAYAGLSACALWNTLILSAFQDVGEWRMVYYWAHIAGKVVFAGLAGFLVKYRVQEFVVSGEYGDLVSTVLEAAMAVGYLVLEATTSEWSQGADIKKQLGIRS</sequence>
<keyword evidence="5" id="KW-0378">Hydrolase</keyword>
<reference evidence="8 9" key="1">
    <citation type="submission" date="2016-07" db="EMBL/GenBank/DDBJ databases">
        <title>Pervasive Adenine N6-methylation of Active Genes in Fungi.</title>
        <authorList>
            <consortium name="DOE Joint Genome Institute"/>
            <person name="Mondo S.J."/>
            <person name="Dannebaum R.O."/>
            <person name="Kuo R.C."/>
            <person name="Labutti K."/>
            <person name="Haridas S."/>
            <person name="Kuo A."/>
            <person name="Salamov A."/>
            <person name="Ahrendt S.R."/>
            <person name="Lipzen A."/>
            <person name="Sullivan W."/>
            <person name="Andreopoulos W.B."/>
            <person name="Clum A."/>
            <person name="Lindquist E."/>
            <person name="Daum C."/>
            <person name="Ramamoorthy G.K."/>
            <person name="Gryganskyi A."/>
            <person name="Culley D."/>
            <person name="Magnuson J.K."/>
            <person name="James T.Y."/>
            <person name="O'Malley M.A."/>
            <person name="Stajich J.E."/>
            <person name="Spatafora J.W."/>
            <person name="Visel A."/>
            <person name="Grigoriev I.V."/>
        </authorList>
    </citation>
    <scope>NUCLEOTIDE SEQUENCE [LARGE SCALE GENOMIC DNA]</scope>
    <source>
        <strain evidence="8 9">PL171</strain>
    </source>
</reference>
<evidence type="ECO:0000256" key="7">
    <source>
        <dbReference type="SAM" id="SignalP"/>
    </source>
</evidence>
<keyword evidence="3" id="KW-0645">Protease</keyword>
<comment type="similarity">
    <text evidence="1">Belongs to the peptidase S10 family.</text>
</comment>
<dbReference type="Pfam" id="PF00450">
    <property type="entry name" value="Peptidase_S10"/>
    <property type="match status" value="1"/>
</dbReference>
<dbReference type="Gene3D" id="3.40.50.1820">
    <property type="entry name" value="alpha/beta hydrolase"/>
    <property type="match status" value="1"/>
</dbReference>
<dbReference type="STRING" id="765915.A0A1Y2HJX0"/>
<evidence type="ECO:0000256" key="5">
    <source>
        <dbReference type="ARBA" id="ARBA00022801"/>
    </source>
</evidence>
<evidence type="ECO:0000313" key="9">
    <source>
        <dbReference type="Proteomes" id="UP000193411"/>
    </source>
</evidence>
<evidence type="ECO:0000256" key="4">
    <source>
        <dbReference type="ARBA" id="ARBA00022729"/>
    </source>
</evidence>
<organism evidence="8 9">
    <name type="scientific">Catenaria anguillulae PL171</name>
    <dbReference type="NCBI Taxonomy" id="765915"/>
    <lineage>
        <taxon>Eukaryota</taxon>
        <taxon>Fungi</taxon>
        <taxon>Fungi incertae sedis</taxon>
        <taxon>Blastocladiomycota</taxon>
        <taxon>Blastocladiomycetes</taxon>
        <taxon>Blastocladiales</taxon>
        <taxon>Catenariaceae</taxon>
        <taxon>Catenaria</taxon>
    </lineage>
</organism>
<proteinExistence type="inferred from homology"/>
<dbReference type="GO" id="GO:0004185">
    <property type="term" value="F:serine-type carboxypeptidase activity"/>
    <property type="evidence" value="ECO:0007669"/>
    <property type="project" value="InterPro"/>
</dbReference>
<keyword evidence="9" id="KW-1185">Reference proteome</keyword>
<keyword evidence="4 7" id="KW-0732">Signal</keyword>
<keyword evidence="6" id="KW-0325">Glycoprotein</keyword>
<evidence type="ECO:0000313" key="8">
    <source>
        <dbReference type="EMBL" id="ORZ33382.1"/>
    </source>
</evidence>
<gene>
    <name evidence="8" type="ORF">BCR44DRAFT_1514770</name>
</gene>
<evidence type="ECO:0000256" key="3">
    <source>
        <dbReference type="ARBA" id="ARBA00022670"/>
    </source>
</evidence>
<dbReference type="EMBL" id="MCFL01000036">
    <property type="protein sequence ID" value="ORZ33382.1"/>
    <property type="molecule type" value="Genomic_DNA"/>
</dbReference>
<dbReference type="Proteomes" id="UP000193411">
    <property type="component" value="Unassembled WGS sequence"/>
</dbReference>
<feature type="signal peptide" evidence="7">
    <location>
        <begin position="1"/>
        <end position="21"/>
    </location>
</feature>
<keyword evidence="2 8" id="KW-0121">Carboxypeptidase</keyword>
<dbReference type="PANTHER" id="PTHR11802">
    <property type="entry name" value="SERINE PROTEASE FAMILY S10 SERINE CARBOXYPEPTIDASE"/>
    <property type="match status" value="1"/>
</dbReference>
<comment type="caution">
    <text evidence="8">The sequence shown here is derived from an EMBL/GenBank/DDBJ whole genome shotgun (WGS) entry which is preliminary data.</text>
</comment>
<evidence type="ECO:0000256" key="2">
    <source>
        <dbReference type="ARBA" id="ARBA00022645"/>
    </source>
</evidence>
<dbReference type="SUPFAM" id="SSF53474">
    <property type="entry name" value="alpha/beta-Hydrolases"/>
    <property type="match status" value="1"/>
</dbReference>
<protein>
    <submittedName>
        <fullName evidence="8">Serine carboxypeptidase-domain-containing protein</fullName>
    </submittedName>
</protein>
<name>A0A1Y2HJX0_9FUNG</name>
<accession>A0A1Y2HJX0</accession>
<dbReference type="GO" id="GO:0006508">
    <property type="term" value="P:proteolysis"/>
    <property type="evidence" value="ECO:0007669"/>
    <property type="project" value="UniProtKB-KW"/>
</dbReference>